<dbReference type="EMBL" id="SEYY01004831">
    <property type="protein sequence ID" value="KAB7503589.1"/>
    <property type="molecule type" value="Genomic_DNA"/>
</dbReference>
<organism evidence="4 5">
    <name type="scientific">Armadillidium nasatum</name>
    <dbReference type="NCBI Taxonomy" id="96803"/>
    <lineage>
        <taxon>Eukaryota</taxon>
        <taxon>Metazoa</taxon>
        <taxon>Ecdysozoa</taxon>
        <taxon>Arthropoda</taxon>
        <taxon>Crustacea</taxon>
        <taxon>Multicrustacea</taxon>
        <taxon>Malacostraca</taxon>
        <taxon>Eumalacostraca</taxon>
        <taxon>Peracarida</taxon>
        <taxon>Isopoda</taxon>
        <taxon>Oniscidea</taxon>
        <taxon>Crinocheta</taxon>
        <taxon>Armadillidiidae</taxon>
        <taxon>Armadillidium</taxon>
    </lineage>
</organism>
<dbReference type="GO" id="GO:0005524">
    <property type="term" value="F:ATP binding"/>
    <property type="evidence" value="ECO:0007669"/>
    <property type="project" value="InterPro"/>
</dbReference>
<evidence type="ECO:0000256" key="3">
    <source>
        <dbReference type="ARBA" id="ARBA00022777"/>
    </source>
</evidence>
<comment type="caution">
    <text evidence="4">The sequence shown here is derived from an EMBL/GenBank/DDBJ whole genome shotgun (WGS) entry which is preliminary data.</text>
</comment>
<dbReference type="OrthoDB" id="442176at2759"/>
<dbReference type="PANTHER" id="PTHR23359">
    <property type="entry name" value="NUCLEOTIDE KINASE"/>
    <property type="match status" value="1"/>
</dbReference>
<gene>
    <name evidence="4" type="ORF">Anas_10248</name>
</gene>
<keyword evidence="1" id="KW-0808">Transferase</keyword>
<protein>
    <submittedName>
        <fullName evidence="4">Putative adenylate kinase 2, chloroplastic</fullName>
    </submittedName>
</protein>
<sequence>GPGCGKGTQCEKIVAKYGYTHLSSGDLLRDEVASGSERGKQLNAIMEKGDLVPLTKLLYPGTFSMTFLQICQQSLFFNCQQTNKNVSDLYFARESSAITRKFGLQFEGK</sequence>
<keyword evidence="2" id="KW-0547">Nucleotide-binding</keyword>
<evidence type="ECO:0000313" key="5">
    <source>
        <dbReference type="Proteomes" id="UP000326759"/>
    </source>
</evidence>
<dbReference type="CDD" id="cd01428">
    <property type="entry name" value="ADK"/>
    <property type="match status" value="1"/>
</dbReference>
<keyword evidence="5" id="KW-1185">Reference proteome</keyword>
<keyword evidence="3 4" id="KW-0418">Kinase</keyword>
<dbReference type="Gene3D" id="3.40.50.300">
    <property type="entry name" value="P-loop containing nucleotide triphosphate hydrolases"/>
    <property type="match status" value="1"/>
</dbReference>
<dbReference type="GO" id="GO:0006139">
    <property type="term" value="P:nucleobase-containing compound metabolic process"/>
    <property type="evidence" value="ECO:0007669"/>
    <property type="project" value="InterPro"/>
</dbReference>
<name>A0A5N5TBM2_9CRUS</name>
<dbReference type="AlphaFoldDB" id="A0A5N5TBM2"/>
<feature type="non-terminal residue" evidence="4">
    <location>
        <position position="1"/>
    </location>
</feature>
<accession>A0A5N5TBM2</accession>
<dbReference type="Proteomes" id="UP000326759">
    <property type="component" value="Unassembled WGS sequence"/>
</dbReference>
<proteinExistence type="predicted"/>
<dbReference type="Pfam" id="PF00406">
    <property type="entry name" value="ADK"/>
    <property type="match status" value="1"/>
</dbReference>
<evidence type="ECO:0000256" key="2">
    <source>
        <dbReference type="ARBA" id="ARBA00022741"/>
    </source>
</evidence>
<evidence type="ECO:0000256" key="1">
    <source>
        <dbReference type="ARBA" id="ARBA00022679"/>
    </source>
</evidence>
<evidence type="ECO:0000313" key="4">
    <source>
        <dbReference type="EMBL" id="KAB7503589.1"/>
    </source>
</evidence>
<reference evidence="4 5" key="1">
    <citation type="journal article" date="2019" name="PLoS Biol.">
        <title>Sex chromosomes control vertical transmission of feminizing Wolbachia symbionts in an isopod.</title>
        <authorList>
            <person name="Becking T."/>
            <person name="Chebbi M.A."/>
            <person name="Giraud I."/>
            <person name="Moumen B."/>
            <person name="Laverre T."/>
            <person name="Caubet Y."/>
            <person name="Peccoud J."/>
            <person name="Gilbert C."/>
            <person name="Cordaux R."/>
        </authorList>
    </citation>
    <scope>NUCLEOTIDE SEQUENCE [LARGE SCALE GENOMIC DNA]</scope>
    <source>
        <strain evidence="4">ANa2</strain>
        <tissue evidence="4">Whole body excluding digestive tract and cuticle</tissue>
    </source>
</reference>
<dbReference type="InterPro" id="IPR000850">
    <property type="entry name" value="Adenylat/UMP-CMP_kin"/>
</dbReference>
<dbReference type="InterPro" id="IPR027417">
    <property type="entry name" value="P-loop_NTPase"/>
</dbReference>
<dbReference type="GO" id="GO:0019205">
    <property type="term" value="F:nucleobase-containing compound kinase activity"/>
    <property type="evidence" value="ECO:0007669"/>
    <property type="project" value="InterPro"/>
</dbReference>
<feature type="non-terminal residue" evidence="4">
    <location>
        <position position="109"/>
    </location>
</feature>
<dbReference type="SUPFAM" id="SSF52540">
    <property type="entry name" value="P-loop containing nucleoside triphosphate hydrolases"/>
    <property type="match status" value="1"/>
</dbReference>